<dbReference type="PANTHER" id="PTHR39597:SF1">
    <property type="entry name" value="UBA DOMAIN-CONTAINING PROTEIN RUP1"/>
    <property type="match status" value="1"/>
</dbReference>
<dbReference type="Proteomes" id="UP000799753">
    <property type="component" value="Unassembled WGS sequence"/>
</dbReference>
<feature type="region of interest" description="Disordered" evidence="2">
    <location>
        <begin position="80"/>
        <end position="134"/>
    </location>
</feature>
<evidence type="ECO:0000313" key="3">
    <source>
        <dbReference type="EMBL" id="KAF2639040.1"/>
    </source>
</evidence>
<evidence type="ECO:0000256" key="2">
    <source>
        <dbReference type="SAM" id="MobiDB-lite"/>
    </source>
</evidence>
<dbReference type="OrthoDB" id="4489171at2759"/>
<dbReference type="InterPro" id="IPR055335">
    <property type="entry name" value="Ucp6/RUP1"/>
</dbReference>
<keyword evidence="1" id="KW-0175">Coiled coil</keyword>
<proteinExistence type="predicted"/>
<gene>
    <name evidence="3" type="ORF">P280DRAFT_471029</name>
</gene>
<dbReference type="AlphaFoldDB" id="A0A6A6RUR2"/>
<dbReference type="PANTHER" id="PTHR39597">
    <property type="entry name" value="UBA DOMAIN-CONTAINING PROTEIN RUP1"/>
    <property type="match status" value="1"/>
</dbReference>
<sequence length="814" mass="90076">MSADDVNTLISITGAQITTEQATHILKLFNNRLDTAVDKCFDEGGIPELLARPLPSDAWDSSAFDADRYGENGGSGNIPTFSIDYAPGVEHYPHSGGPSGAPTRPSSRTSHRSNVSTHAGDAPRQSVETGQESGLVGTSATVFGPANQHDAYYDNASWAMVPVSKSTEYIPDASQWFQSRSPDTPAFLKPATSDEYLPAMLTILHSIPLFRNALLMPNVTADNYDSGSEWWKGNAEAQAFMVDNDAGSGSTTGLEFVYETQRLMSFLDNTERAYASLDTLFQLEAWKKPRLSPEEPEDLDDDLVKFLLRWTFVYKKHHPDAILDGVFRSTIIPQGRLQKSFVLDLPAVPDPTTKDLRLYDLMDAALFESADHSAFIQDASDVLILRLNPTRAGARVDCKIPPFLRASRYLEQNKSEVEQMFAQKRRYVEDIQKIDAQVERLKFHRPQKPNLPEKMDTLQMIKKSMDAFDPEKEDEEDKSAHAAVVAQLKTLYGNIEGKLNSLEEEKKKARDALDDVSASFRASVDVDEQVRDANHQGFAKYLYQLQGVATSSTDFYILHPKAEPSKDDEAAPPQWWHIKYNYASDSATIDRNQVSIEQVCEEASAITGKTLLIYANDAALSAPQIPLSKPLEDFVKLDNLALHRDIKRQEDTGWGGHDAREGSHIVGDWAEEGARVGEWNDGFDDWNSISAKEFHQSGYGSANGGYVDANDGGSGISSSRTLTPNTEVDDDELLRSDATEMQEVNGGKHVGLQSNASSETVGLEPMEIVKESQKSRGEDTDVEMMDADTQEVKAAVKDMGSEVVHIERVEKKDG</sequence>
<feature type="region of interest" description="Disordered" evidence="2">
    <location>
        <begin position="710"/>
        <end position="729"/>
    </location>
</feature>
<feature type="region of interest" description="Disordered" evidence="2">
    <location>
        <begin position="745"/>
        <end position="783"/>
    </location>
</feature>
<keyword evidence="4" id="KW-1185">Reference proteome</keyword>
<feature type="compositionally biased region" description="Polar residues" evidence="2">
    <location>
        <begin position="716"/>
        <end position="726"/>
    </location>
</feature>
<feature type="coiled-coil region" evidence="1">
    <location>
        <begin position="485"/>
        <end position="519"/>
    </location>
</feature>
<evidence type="ECO:0000313" key="4">
    <source>
        <dbReference type="Proteomes" id="UP000799753"/>
    </source>
</evidence>
<dbReference type="GO" id="GO:0005829">
    <property type="term" value="C:cytosol"/>
    <property type="evidence" value="ECO:0007669"/>
    <property type="project" value="TreeGrafter"/>
</dbReference>
<feature type="compositionally biased region" description="Basic and acidic residues" evidence="2">
    <location>
        <begin position="767"/>
        <end position="779"/>
    </location>
</feature>
<evidence type="ECO:0008006" key="5">
    <source>
        <dbReference type="Google" id="ProtNLM"/>
    </source>
</evidence>
<evidence type="ECO:0000256" key="1">
    <source>
        <dbReference type="SAM" id="Coils"/>
    </source>
</evidence>
<name>A0A6A6RUR2_9PLEO</name>
<dbReference type="GO" id="GO:0005634">
    <property type="term" value="C:nucleus"/>
    <property type="evidence" value="ECO:0007669"/>
    <property type="project" value="TreeGrafter"/>
</dbReference>
<accession>A0A6A6RUR2</accession>
<reference evidence="3" key="1">
    <citation type="journal article" date="2020" name="Stud. Mycol.">
        <title>101 Dothideomycetes genomes: a test case for predicting lifestyles and emergence of pathogens.</title>
        <authorList>
            <person name="Haridas S."/>
            <person name="Albert R."/>
            <person name="Binder M."/>
            <person name="Bloem J."/>
            <person name="Labutti K."/>
            <person name="Salamov A."/>
            <person name="Andreopoulos B."/>
            <person name="Baker S."/>
            <person name="Barry K."/>
            <person name="Bills G."/>
            <person name="Bluhm B."/>
            <person name="Cannon C."/>
            <person name="Castanera R."/>
            <person name="Culley D."/>
            <person name="Daum C."/>
            <person name="Ezra D."/>
            <person name="Gonzalez J."/>
            <person name="Henrissat B."/>
            <person name="Kuo A."/>
            <person name="Liang C."/>
            <person name="Lipzen A."/>
            <person name="Lutzoni F."/>
            <person name="Magnuson J."/>
            <person name="Mondo S."/>
            <person name="Nolan M."/>
            <person name="Ohm R."/>
            <person name="Pangilinan J."/>
            <person name="Park H.-J."/>
            <person name="Ramirez L."/>
            <person name="Alfaro M."/>
            <person name="Sun H."/>
            <person name="Tritt A."/>
            <person name="Yoshinaga Y."/>
            <person name="Zwiers L.-H."/>
            <person name="Turgeon B."/>
            <person name="Goodwin S."/>
            <person name="Spatafora J."/>
            <person name="Crous P."/>
            <person name="Grigoriev I."/>
        </authorList>
    </citation>
    <scope>NUCLEOTIDE SEQUENCE</scope>
    <source>
        <strain evidence="3">CBS 473.64</strain>
    </source>
</reference>
<dbReference type="EMBL" id="MU006788">
    <property type="protein sequence ID" value="KAF2639040.1"/>
    <property type="molecule type" value="Genomic_DNA"/>
</dbReference>
<dbReference type="GO" id="GO:0016579">
    <property type="term" value="P:protein deubiquitination"/>
    <property type="evidence" value="ECO:0007669"/>
    <property type="project" value="TreeGrafter"/>
</dbReference>
<dbReference type="Pfam" id="PF14555">
    <property type="entry name" value="UBA_4"/>
    <property type="match status" value="1"/>
</dbReference>
<organism evidence="3 4">
    <name type="scientific">Massarina eburnea CBS 473.64</name>
    <dbReference type="NCBI Taxonomy" id="1395130"/>
    <lineage>
        <taxon>Eukaryota</taxon>
        <taxon>Fungi</taxon>
        <taxon>Dikarya</taxon>
        <taxon>Ascomycota</taxon>
        <taxon>Pezizomycotina</taxon>
        <taxon>Dothideomycetes</taxon>
        <taxon>Pleosporomycetidae</taxon>
        <taxon>Pleosporales</taxon>
        <taxon>Massarineae</taxon>
        <taxon>Massarinaceae</taxon>
        <taxon>Massarina</taxon>
    </lineage>
</organism>
<protein>
    <recommendedName>
        <fullName evidence="5">Ubiquitin interaction motif protein</fullName>
    </recommendedName>
</protein>